<dbReference type="AlphaFoldDB" id="A0A8B8CKJ9"/>
<dbReference type="GO" id="GO:0008201">
    <property type="term" value="F:heparin binding"/>
    <property type="evidence" value="ECO:0007669"/>
    <property type="project" value="InterPro"/>
</dbReference>
<gene>
    <name evidence="5" type="primary">LOC111119635</name>
</gene>
<sequence>MDWKIIIKQINFILLLFLICVKTAFADNERPFRTLKVSQIWEKGQKLFTGSRLADLYADLKIQDKVELEVKKLKAEYLDKDGLKEAEARRRFMELLEKYNMKKIISLPQSQDMSNEIPETIDHQLRDKKLQKLWKKAEFAGFADWELHKLKEEFLHHQMKLDEYNSLQENLNDDYSDNSIDRDQNKVKYTEEKKKKLELKTMSKDLKMDYDKLEAMALASSVEDKSFLDPRVYELWALAKKAKMPPEELESLKKELQHFEHRLQKHDYYTDRLRVSEEAVQRNYKDGEVPDKHTQLEQMARDYGRKVEKYHTDLKYRIHKAVQQHSEL</sequence>
<dbReference type="OrthoDB" id="5817428at2759"/>
<keyword evidence="1" id="KW-0732">Signal</keyword>
<dbReference type="SUPFAM" id="SSF47045">
    <property type="entry name" value="RAP domain-like"/>
    <property type="match status" value="3"/>
</dbReference>
<proteinExistence type="predicted"/>
<protein>
    <submittedName>
        <fullName evidence="5">Alpha-2-macroglobulin receptor-associated protein-like isoform X1</fullName>
    </submittedName>
</protein>
<evidence type="ECO:0000259" key="3">
    <source>
        <dbReference type="Pfam" id="PF06401"/>
    </source>
</evidence>
<feature type="domain" description="Alpha-2-macroglobulin RAP C-terminal" evidence="3">
    <location>
        <begin position="125"/>
        <end position="328"/>
    </location>
</feature>
<dbReference type="GeneID" id="111119635"/>
<dbReference type="GO" id="GO:0005783">
    <property type="term" value="C:endoplasmic reticulum"/>
    <property type="evidence" value="ECO:0007669"/>
    <property type="project" value="InterPro"/>
</dbReference>
<evidence type="ECO:0000313" key="4">
    <source>
        <dbReference type="Proteomes" id="UP000694844"/>
    </source>
</evidence>
<feature type="domain" description="Alpha-2-macroglobulin receptor-associated protein" evidence="2">
    <location>
        <begin position="23"/>
        <end position="103"/>
    </location>
</feature>
<dbReference type="GO" id="GO:0048019">
    <property type="term" value="F:receptor antagonist activity"/>
    <property type="evidence" value="ECO:0007669"/>
    <property type="project" value="InterPro"/>
</dbReference>
<dbReference type="Pfam" id="PF06401">
    <property type="entry name" value="Alpha-2-MRAP_C"/>
    <property type="match status" value="1"/>
</dbReference>
<dbReference type="RefSeq" id="XP_022315719.1">
    <property type="nucleotide sequence ID" value="XM_022460011.1"/>
</dbReference>
<evidence type="ECO:0000313" key="5">
    <source>
        <dbReference type="RefSeq" id="XP_022315719.1"/>
    </source>
</evidence>
<dbReference type="PANTHER" id="PTHR16560:SF2">
    <property type="entry name" value="ALPHA-2-MACROGLOBULIN RECEPTOR-ASSOCIATED PROTEIN"/>
    <property type="match status" value="1"/>
</dbReference>
<evidence type="ECO:0000259" key="2">
    <source>
        <dbReference type="Pfam" id="PF06400"/>
    </source>
</evidence>
<feature type="signal peptide" evidence="1">
    <location>
        <begin position="1"/>
        <end position="26"/>
    </location>
</feature>
<keyword evidence="4" id="KW-1185">Reference proteome</keyword>
<accession>A0A8B8CKJ9</accession>
<name>A0A8B8CKJ9_CRAVI</name>
<dbReference type="Pfam" id="PF06400">
    <property type="entry name" value="Alpha-2-MRAP_N"/>
    <property type="match status" value="1"/>
</dbReference>
<dbReference type="InterPro" id="IPR010483">
    <property type="entry name" value="Alpha_2_MRAP_C"/>
</dbReference>
<dbReference type="PANTHER" id="PTHR16560">
    <property type="entry name" value="ALPHA-2-MACROGLOBULIN RECEPTOR-ASSOCIATED PROTEIN"/>
    <property type="match status" value="1"/>
</dbReference>
<dbReference type="InterPro" id="IPR036744">
    <property type="entry name" value="RAP_sf"/>
</dbReference>
<dbReference type="GO" id="GO:0050750">
    <property type="term" value="F:low-density lipoprotein particle receptor binding"/>
    <property type="evidence" value="ECO:0007669"/>
    <property type="project" value="InterPro"/>
</dbReference>
<dbReference type="InterPro" id="IPR009066">
    <property type="entry name" value="MG_RAP_rcpt_1"/>
</dbReference>
<evidence type="ECO:0000256" key="1">
    <source>
        <dbReference type="SAM" id="SignalP"/>
    </source>
</evidence>
<dbReference type="InterPro" id="IPR037999">
    <property type="entry name" value="RAP_D3"/>
</dbReference>
<feature type="chain" id="PRO_5034826793" evidence="1">
    <location>
        <begin position="27"/>
        <end position="328"/>
    </location>
</feature>
<dbReference type="CDD" id="cd14808">
    <property type="entry name" value="RAP_D3"/>
    <property type="match status" value="1"/>
</dbReference>
<dbReference type="Gene3D" id="1.20.81.10">
    <property type="entry name" value="RAP domain"/>
    <property type="match status" value="3"/>
</dbReference>
<dbReference type="GO" id="GO:0048259">
    <property type="term" value="P:regulation of receptor-mediated endocytosis"/>
    <property type="evidence" value="ECO:0007669"/>
    <property type="project" value="TreeGrafter"/>
</dbReference>
<organism evidence="4 5">
    <name type="scientific">Crassostrea virginica</name>
    <name type="common">Eastern oyster</name>
    <dbReference type="NCBI Taxonomy" id="6565"/>
    <lineage>
        <taxon>Eukaryota</taxon>
        <taxon>Metazoa</taxon>
        <taxon>Spiralia</taxon>
        <taxon>Lophotrochozoa</taxon>
        <taxon>Mollusca</taxon>
        <taxon>Bivalvia</taxon>
        <taxon>Autobranchia</taxon>
        <taxon>Pteriomorphia</taxon>
        <taxon>Ostreida</taxon>
        <taxon>Ostreoidea</taxon>
        <taxon>Ostreidae</taxon>
        <taxon>Crassostrea</taxon>
    </lineage>
</organism>
<reference evidence="5" key="1">
    <citation type="submission" date="2025-08" db="UniProtKB">
        <authorList>
            <consortium name="RefSeq"/>
        </authorList>
    </citation>
    <scope>IDENTIFICATION</scope>
    <source>
        <tissue evidence="5">Whole sample</tissue>
    </source>
</reference>
<dbReference type="Proteomes" id="UP000694844">
    <property type="component" value="Chromosome 2"/>
</dbReference>
<dbReference type="InterPro" id="IPR038003">
    <property type="entry name" value="A2-macroglobuin_RAP"/>
</dbReference>
<dbReference type="KEGG" id="cvn:111119635"/>